<sequence length="104" mass="11968">MAASPTADFTGRVPDIAEDEAYRYAPLLRPRLRDRQNPKEVFNDAEFSWRYRFSKQAVLRLLEMLLLAPKDNERGLPVPPLLQLLIALRFYGAGTFQAVHRGPR</sequence>
<gene>
    <name evidence="1" type="ORF">HPB49_004285</name>
</gene>
<organism evidence="1 2">
    <name type="scientific">Dermacentor silvarum</name>
    <name type="common">Tick</name>
    <dbReference type="NCBI Taxonomy" id="543639"/>
    <lineage>
        <taxon>Eukaryota</taxon>
        <taxon>Metazoa</taxon>
        <taxon>Ecdysozoa</taxon>
        <taxon>Arthropoda</taxon>
        <taxon>Chelicerata</taxon>
        <taxon>Arachnida</taxon>
        <taxon>Acari</taxon>
        <taxon>Parasitiformes</taxon>
        <taxon>Ixodida</taxon>
        <taxon>Ixodoidea</taxon>
        <taxon>Ixodidae</taxon>
        <taxon>Rhipicephalinae</taxon>
        <taxon>Dermacentor</taxon>
    </lineage>
</organism>
<comment type="caution">
    <text evidence="1">The sequence shown here is derived from an EMBL/GenBank/DDBJ whole genome shotgun (WGS) entry which is preliminary data.</text>
</comment>
<name>A0ACB8DAN0_DERSI</name>
<dbReference type="Proteomes" id="UP000821865">
    <property type="component" value="Chromosome 2"/>
</dbReference>
<evidence type="ECO:0000313" key="1">
    <source>
        <dbReference type="EMBL" id="KAH7965149.1"/>
    </source>
</evidence>
<reference evidence="1" key="1">
    <citation type="submission" date="2020-05" db="EMBL/GenBank/DDBJ databases">
        <title>Large-scale comparative analyses of tick genomes elucidate their genetic diversity and vector capacities.</title>
        <authorList>
            <person name="Jia N."/>
            <person name="Wang J."/>
            <person name="Shi W."/>
            <person name="Du L."/>
            <person name="Sun Y."/>
            <person name="Zhan W."/>
            <person name="Jiang J."/>
            <person name="Wang Q."/>
            <person name="Zhang B."/>
            <person name="Ji P."/>
            <person name="Sakyi L.B."/>
            <person name="Cui X."/>
            <person name="Yuan T."/>
            <person name="Jiang B."/>
            <person name="Yang W."/>
            <person name="Lam T.T.-Y."/>
            <person name="Chang Q."/>
            <person name="Ding S."/>
            <person name="Wang X."/>
            <person name="Zhu J."/>
            <person name="Ruan X."/>
            <person name="Zhao L."/>
            <person name="Wei J."/>
            <person name="Que T."/>
            <person name="Du C."/>
            <person name="Cheng J."/>
            <person name="Dai P."/>
            <person name="Han X."/>
            <person name="Huang E."/>
            <person name="Gao Y."/>
            <person name="Liu J."/>
            <person name="Shao H."/>
            <person name="Ye R."/>
            <person name="Li L."/>
            <person name="Wei W."/>
            <person name="Wang X."/>
            <person name="Wang C."/>
            <person name="Yang T."/>
            <person name="Huo Q."/>
            <person name="Li W."/>
            <person name="Guo W."/>
            <person name="Chen H."/>
            <person name="Zhou L."/>
            <person name="Ni X."/>
            <person name="Tian J."/>
            <person name="Zhou Y."/>
            <person name="Sheng Y."/>
            <person name="Liu T."/>
            <person name="Pan Y."/>
            <person name="Xia L."/>
            <person name="Li J."/>
            <person name="Zhao F."/>
            <person name="Cao W."/>
        </authorList>
    </citation>
    <scope>NUCLEOTIDE SEQUENCE</scope>
    <source>
        <strain evidence="1">Dsil-2018</strain>
    </source>
</reference>
<keyword evidence="2" id="KW-1185">Reference proteome</keyword>
<accession>A0ACB8DAN0</accession>
<evidence type="ECO:0000313" key="2">
    <source>
        <dbReference type="Proteomes" id="UP000821865"/>
    </source>
</evidence>
<proteinExistence type="predicted"/>
<dbReference type="EMBL" id="CM023471">
    <property type="protein sequence ID" value="KAH7965149.1"/>
    <property type="molecule type" value="Genomic_DNA"/>
</dbReference>
<protein>
    <submittedName>
        <fullName evidence="1">Uncharacterized protein</fullName>
    </submittedName>
</protein>